<dbReference type="AlphaFoldDB" id="A0A699X4Y0"/>
<feature type="non-terminal residue" evidence="1">
    <location>
        <position position="1"/>
    </location>
</feature>
<accession>A0A699X4Y0</accession>
<dbReference type="EMBL" id="BKCJ011807228">
    <property type="protein sequence ID" value="GFD54549.1"/>
    <property type="molecule type" value="Genomic_DNA"/>
</dbReference>
<name>A0A699X4Y0_TANCI</name>
<proteinExistence type="predicted"/>
<protein>
    <submittedName>
        <fullName evidence="1">Uncharacterized protein</fullName>
    </submittedName>
</protein>
<organism evidence="1">
    <name type="scientific">Tanacetum cinerariifolium</name>
    <name type="common">Dalmatian daisy</name>
    <name type="synonym">Chrysanthemum cinerariifolium</name>
    <dbReference type="NCBI Taxonomy" id="118510"/>
    <lineage>
        <taxon>Eukaryota</taxon>
        <taxon>Viridiplantae</taxon>
        <taxon>Streptophyta</taxon>
        <taxon>Embryophyta</taxon>
        <taxon>Tracheophyta</taxon>
        <taxon>Spermatophyta</taxon>
        <taxon>Magnoliopsida</taxon>
        <taxon>eudicotyledons</taxon>
        <taxon>Gunneridae</taxon>
        <taxon>Pentapetalae</taxon>
        <taxon>asterids</taxon>
        <taxon>campanulids</taxon>
        <taxon>Asterales</taxon>
        <taxon>Asteraceae</taxon>
        <taxon>Asteroideae</taxon>
        <taxon>Anthemideae</taxon>
        <taxon>Anthemidinae</taxon>
        <taxon>Tanacetum</taxon>
    </lineage>
</organism>
<evidence type="ECO:0000313" key="1">
    <source>
        <dbReference type="EMBL" id="GFD54549.1"/>
    </source>
</evidence>
<sequence>EHTAQISTSSLKCPVFSDNDDDEYGIQYAEYLKNSSNSITTSPPVLPIKDPEVSLIIENE</sequence>
<reference evidence="1" key="1">
    <citation type="journal article" date="2019" name="Sci. Rep.">
        <title>Draft genome of Tanacetum cinerariifolium, the natural source of mosquito coil.</title>
        <authorList>
            <person name="Yamashiro T."/>
            <person name="Shiraishi A."/>
            <person name="Satake H."/>
            <person name="Nakayama K."/>
        </authorList>
    </citation>
    <scope>NUCLEOTIDE SEQUENCE</scope>
</reference>
<comment type="caution">
    <text evidence="1">The sequence shown here is derived from an EMBL/GenBank/DDBJ whole genome shotgun (WGS) entry which is preliminary data.</text>
</comment>
<gene>
    <name evidence="1" type="ORF">Tci_926518</name>
</gene>